<dbReference type="InterPro" id="IPR027417">
    <property type="entry name" value="P-loop_NTPase"/>
</dbReference>
<dbReference type="PANTHER" id="PTHR35894">
    <property type="entry name" value="GENERAL SECRETION PATHWAY PROTEIN A-RELATED"/>
    <property type="match status" value="1"/>
</dbReference>
<dbReference type="InterPro" id="IPR003593">
    <property type="entry name" value="AAA+_ATPase"/>
</dbReference>
<sequence length="472" mass="50721">MVGGNCIVQPRGAAVGAIYDESGRHDGAYLDHFGLRASPFRSRSEAEAFFCGTKRSATLDALVYALSRDEGVVKVSGEPGSGKSTLFRRLAGRLSDVVRTISLSDPGLSCDDVLRALAAGLALTVPAAGGAELLEAVQARLDDIRKRGDRIVVLVDDAEAMPVESLALLCRLSDDADDCQHRLHVAVFGAAALDACLAQCRARVPRLRVTYNFVLDHLSRDEVGDYLDYCLDDVGYDGPPLFSAAALETICRASDRQFARINRLADQALQCAACGQADRVERKTVEAAMQLMSLTPVACRRFACSTRVFSGLAAVISLCLVVALGLRSAPSLALPPPSLPVAVSAEQPVGSRQAPIDGRVAEASVAPDHRLDEAIARAGAWLREVPDSHFVIQLLRVGADERDRVERFLDGAADQLDLAQLRIYRSRLSGQDRLGVIYGDFPDRRAAQAALGRVLSTLPDGGFYVRPVSRLR</sequence>
<dbReference type="Pfam" id="PF13401">
    <property type="entry name" value="AAA_22"/>
    <property type="match status" value="1"/>
</dbReference>
<dbReference type="Gene3D" id="3.30.70.1070">
    <property type="entry name" value="Sporulation related repeat"/>
    <property type="match status" value="1"/>
</dbReference>
<reference evidence="2 3" key="1">
    <citation type="submission" date="2016-10" db="EMBL/GenBank/DDBJ databases">
        <authorList>
            <person name="de Groot N.N."/>
        </authorList>
    </citation>
    <scope>NUCLEOTIDE SEQUENCE [LARGE SCALE GENOMIC DNA]</scope>
    <source>
        <strain evidence="2 3">DSM 5885</strain>
    </source>
</reference>
<dbReference type="PANTHER" id="PTHR35894:SF1">
    <property type="entry name" value="PHOSPHORIBULOKINASE _ URIDINE KINASE FAMILY"/>
    <property type="match status" value="1"/>
</dbReference>
<evidence type="ECO:0000313" key="2">
    <source>
        <dbReference type="EMBL" id="SDH20363.1"/>
    </source>
</evidence>
<dbReference type="GO" id="GO:0042834">
    <property type="term" value="F:peptidoglycan binding"/>
    <property type="evidence" value="ECO:0007669"/>
    <property type="project" value="InterPro"/>
</dbReference>
<evidence type="ECO:0000313" key="3">
    <source>
        <dbReference type="Proteomes" id="UP000198607"/>
    </source>
</evidence>
<dbReference type="EMBL" id="FNCY01000004">
    <property type="protein sequence ID" value="SDH20363.1"/>
    <property type="molecule type" value="Genomic_DNA"/>
</dbReference>
<gene>
    <name evidence="2" type="ORF">SAMN05660652_01387</name>
</gene>
<protein>
    <submittedName>
        <fullName evidence="2">Type II secretory pathway, component ExeA (Predicted ATPase)</fullName>
    </submittedName>
</protein>
<dbReference type="RefSeq" id="WP_176785783.1">
    <property type="nucleotide sequence ID" value="NZ_FNCY01000004.1"/>
</dbReference>
<dbReference type="Gene3D" id="3.40.50.300">
    <property type="entry name" value="P-loop containing nucleotide triphosphate hydrolases"/>
    <property type="match status" value="1"/>
</dbReference>
<dbReference type="GO" id="GO:0016887">
    <property type="term" value="F:ATP hydrolysis activity"/>
    <property type="evidence" value="ECO:0007669"/>
    <property type="project" value="InterPro"/>
</dbReference>
<name>A0A1G8AHN1_9RHOO</name>
<dbReference type="SMART" id="SM00382">
    <property type="entry name" value="AAA"/>
    <property type="match status" value="1"/>
</dbReference>
<organism evidence="2 3">
    <name type="scientific">Propionivibrio dicarboxylicus</name>
    <dbReference type="NCBI Taxonomy" id="83767"/>
    <lineage>
        <taxon>Bacteria</taxon>
        <taxon>Pseudomonadati</taxon>
        <taxon>Pseudomonadota</taxon>
        <taxon>Betaproteobacteria</taxon>
        <taxon>Rhodocyclales</taxon>
        <taxon>Rhodocyclaceae</taxon>
        <taxon>Propionivibrio</taxon>
    </lineage>
</organism>
<dbReference type="InterPro" id="IPR049945">
    <property type="entry name" value="AAA_22"/>
</dbReference>
<dbReference type="SUPFAM" id="SSF52540">
    <property type="entry name" value="P-loop containing nucleoside triphosphate hydrolases"/>
    <property type="match status" value="1"/>
</dbReference>
<dbReference type="InterPro" id="IPR052026">
    <property type="entry name" value="ExeA_AAA_ATPase_DNA-bind"/>
</dbReference>
<dbReference type="STRING" id="83767.SAMN05660652_01387"/>
<evidence type="ECO:0000259" key="1">
    <source>
        <dbReference type="SMART" id="SM00382"/>
    </source>
</evidence>
<dbReference type="InterPro" id="IPR036680">
    <property type="entry name" value="SPOR-like_sf"/>
</dbReference>
<accession>A0A1G8AHN1</accession>
<dbReference type="Proteomes" id="UP000198607">
    <property type="component" value="Unassembled WGS sequence"/>
</dbReference>
<feature type="domain" description="AAA+ ATPase" evidence="1">
    <location>
        <begin position="69"/>
        <end position="208"/>
    </location>
</feature>
<proteinExistence type="predicted"/>
<keyword evidence="3" id="KW-1185">Reference proteome</keyword>
<dbReference type="AlphaFoldDB" id="A0A1G8AHN1"/>